<organism evidence="1 2">
    <name type="scientific">Schizophyllum amplum</name>
    <dbReference type="NCBI Taxonomy" id="97359"/>
    <lineage>
        <taxon>Eukaryota</taxon>
        <taxon>Fungi</taxon>
        <taxon>Dikarya</taxon>
        <taxon>Basidiomycota</taxon>
        <taxon>Agaricomycotina</taxon>
        <taxon>Agaricomycetes</taxon>
        <taxon>Agaricomycetidae</taxon>
        <taxon>Agaricales</taxon>
        <taxon>Schizophyllaceae</taxon>
        <taxon>Schizophyllum</taxon>
    </lineage>
</organism>
<name>A0A550BSJ5_9AGAR</name>
<reference evidence="1 2" key="1">
    <citation type="journal article" date="2019" name="New Phytol.">
        <title>Comparative genomics reveals unique wood-decay strategies and fruiting body development in the Schizophyllaceae.</title>
        <authorList>
            <person name="Almasi E."/>
            <person name="Sahu N."/>
            <person name="Krizsan K."/>
            <person name="Balint B."/>
            <person name="Kovacs G.M."/>
            <person name="Kiss B."/>
            <person name="Cseklye J."/>
            <person name="Drula E."/>
            <person name="Henrissat B."/>
            <person name="Nagy I."/>
            <person name="Chovatia M."/>
            <person name="Adam C."/>
            <person name="LaButti K."/>
            <person name="Lipzen A."/>
            <person name="Riley R."/>
            <person name="Grigoriev I.V."/>
            <person name="Nagy L.G."/>
        </authorList>
    </citation>
    <scope>NUCLEOTIDE SEQUENCE [LARGE SCALE GENOMIC DNA]</scope>
    <source>
        <strain evidence="1 2">NL-1724</strain>
    </source>
</reference>
<gene>
    <name evidence="1" type="ORF">BD626DRAFT_525801</name>
</gene>
<dbReference type="EMBL" id="VDMD01000132">
    <property type="protein sequence ID" value="TRM55471.1"/>
    <property type="molecule type" value="Genomic_DNA"/>
</dbReference>
<sequence length="91" mass="10253">MKSDIHRICAAWICSTVCLSVVSDMIREVFIYVSFSSLRYHWVYMGRARPDTRLYALSTPPSESACMPRIAASRLPRAVDDEGASPIRRSA</sequence>
<evidence type="ECO:0000313" key="2">
    <source>
        <dbReference type="Proteomes" id="UP000320762"/>
    </source>
</evidence>
<dbReference type="Proteomes" id="UP000320762">
    <property type="component" value="Unassembled WGS sequence"/>
</dbReference>
<comment type="caution">
    <text evidence="1">The sequence shown here is derived from an EMBL/GenBank/DDBJ whole genome shotgun (WGS) entry which is preliminary data.</text>
</comment>
<accession>A0A550BSJ5</accession>
<proteinExistence type="predicted"/>
<evidence type="ECO:0000313" key="1">
    <source>
        <dbReference type="EMBL" id="TRM55471.1"/>
    </source>
</evidence>
<keyword evidence="2" id="KW-1185">Reference proteome</keyword>
<dbReference type="AlphaFoldDB" id="A0A550BSJ5"/>
<protein>
    <submittedName>
        <fullName evidence="1">Uncharacterized protein</fullName>
    </submittedName>
</protein>